<protein>
    <submittedName>
        <fullName evidence="1">Uncharacterized protein</fullName>
    </submittedName>
</protein>
<dbReference type="AlphaFoldDB" id="A0A8J4VEZ2"/>
<gene>
    <name evidence="1" type="ORF">CMV_021499</name>
</gene>
<accession>A0A8J4VEZ2</accession>
<comment type="caution">
    <text evidence="1">The sequence shown here is derived from an EMBL/GenBank/DDBJ whole genome shotgun (WGS) entry which is preliminary data.</text>
</comment>
<organism evidence="1 2">
    <name type="scientific">Castanea mollissima</name>
    <name type="common">Chinese chestnut</name>
    <dbReference type="NCBI Taxonomy" id="60419"/>
    <lineage>
        <taxon>Eukaryota</taxon>
        <taxon>Viridiplantae</taxon>
        <taxon>Streptophyta</taxon>
        <taxon>Embryophyta</taxon>
        <taxon>Tracheophyta</taxon>
        <taxon>Spermatophyta</taxon>
        <taxon>Magnoliopsida</taxon>
        <taxon>eudicotyledons</taxon>
        <taxon>Gunneridae</taxon>
        <taxon>Pentapetalae</taxon>
        <taxon>rosids</taxon>
        <taxon>fabids</taxon>
        <taxon>Fagales</taxon>
        <taxon>Fagaceae</taxon>
        <taxon>Castanea</taxon>
    </lineage>
</organism>
<name>A0A8J4VEZ2_9ROSI</name>
<dbReference type="Proteomes" id="UP000737018">
    <property type="component" value="Unassembled WGS sequence"/>
</dbReference>
<dbReference type="OrthoDB" id="10507738at2759"/>
<dbReference type="EMBL" id="JRKL02004262">
    <property type="protein sequence ID" value="KAF3953005.1"/>
    <property type="molecule type" value="Genomic_DNA"/>
</dbReference>
<evidence type="ECO:0000313" key="1">
    <source>
        <dbReference type="EMBL" id="KAF3953005.1"/>
    </source>
</evidence>
<reference evidence="1" key="1">
    <citation type="submission" date="2020-03" db="EMBL/GenBank/DDBJ databases">
        <title>Castanea mollissima Vanexum genome sequencing.</title>
        <authorList>
            <person name="Staton M."/>
        </authorList>
    </citation>
    <scope>NUCLEOTIDE SEQUENCE</scope>
    <source>
        <tissue evidence="1">Leaf</tissue>
    </source>
</reference>
<sequence>MSTNPFFKQFLLGYLKNASPLSLDHATHNITSDLMRFIIELGIKKLQRVGCLSKASWYCNYQATTEKLSVIGVCMPEL</sequence>
<proteinExistence type="predicted"/>
<evidence type="ECO:0000313" key="2">
    <source>
        <dbReference type="Proteomes" id="UP000737018"/>
    </source>
</evidence>
<keyword evidence="2" id="KW-1185">Reference proteome</keyword>